<dbReference type="InterPro" id="IPR011008">
    <property type="entry name" value="Dimeric_a/b-barrel"/>
</dbReference>
<sequence>MSSSPTVGLFVPLYAKSDKNDDVKNFLLAGHGMLEAEPLTLQWYAIRHASEPHVFAIFDTFAADNGRTAHLNGKIAEALGQNASALLAKGPEIGHVNVLASKIQKGNVKLGLHVQAEARPEKVEAVKEFLISALPLVNEETLTPQWYAIHLTGTNTFAILDFNETEEGRQAHLDGQVAAALFAKADEFFVRKPDVMKVDVVAHRVL</sequence>
<dbReference type="STRING" id="50990.A0A4Y7Q7F7"/>
<keyword evidence="2" id="KW-1185">Reference proteome</keyword>
<dbReference type="Proteomes" id="UP000294933">
    <property type="component" value="Unassembled WGS sequence"/>
</dbReference>
<evidence type="ECO:0008006" key="3">
    <source>
        <dbReference type="Google" id="ProtNLM"/>
    </source>
</evidence>
<gene>
    <name evidence="1" type="ORF">BD410DRAFT_787359</name>
</gene>
<dbReference type="AlphaFoldDB" id="A0A4Y7Q7F7"/>
<dbReference type="OrthoDB" id="3227035at2759"/>
<name>A0A4Y7Q7F7_9AGAM</name>
<evidence type="ECO:0000313" key="2">
    <source>
        <dbReference type="Proteomes" id="UP000294933"/>
    </source>
</evidence>
<protein>
    <recommendedName>
        <fullName evidence="3">ABM domain-containing protein</fullName>
    </recommendedName>
</protein>
<dbReference type="VEuPathDB" id="FungiDB:BD410DRAFT_787359"/>
<organism evidence="1 2">
    <name type="scientific">Rickenella mellea</name>
    <dbReference type="NCBI Taxonomy" id="50990"/>
    <lineage>
        <taxon>Eukaryota</taxon>
        <taxon>Fungi</taxon>
        <taxon>Dikarya</taxon>
        <taxon>Basidiomycota</taxon>
        <taxon>Agaricomycotina</taxon>
        <taxon>Agaricomycetes</taxon>
        <taxon>Hymenochaetales</taxon>
        <taxon>Rickenellaceae</taxon>
        <taxon>Rickenella</taxon>
    </lineage>
</organism>
<accession>A0A4Y7Q7F7</accession>
<evidence type="ECO:0000313" key="1">
    <source>
        <dbReference type="EMBL" id="TDL23514.1"/>
    </source>
</evidence>
<reference evidence="1 2" key="1">
    <citation type="submission" date="2018-06" db="EMBL/GenBank/DDBJ databases">
        <title>A transcriptomic atlas of mushroom development highlights an independent origin of complex multicellularity.</title>
        <authorList>
            <consortium name="DOE Joint Genome Institute"/>
            <person name="Krizsan K."/>
            <person name="Almasi E."/>
            <person name="Merenyi Z."/>
            <person name="Sahu N."/>
            <person name="Viragh M."/>
            <person name="Koszo T."/>
            <person name="Mondo S."/>
            <person name="Kiss B."/>
            <person name="Balint B."/>
            <person name="Kues U."/>
            <person name="Barry K."/>
            <person name="Hegedus J.C."/>
            <person name="Henrissat B."/>
            <person name="Johnson J."/>
            <person name="Lipzen A."/>
            <person name="Ohm R."/>
            <person name="Nagy I."/>
            <person name="Pangilinan J."/>
            <person name="Yan J."/>
            <person name="Xiong Y."/>
            <person name="Grigoriev I.V."/>
            <person name="Hibbett D.S."/>
            <person name="Nagy L.G."/>
        </authorList>
    </citation>
    <scope>NUCLEOTIDE SEQUENCE [LARGE SCALE GENOMIC DNA]</scope>
    <source>
        <strain evidence="1 2">SZMC22713</strain>
    </source>
</reference>
<dbReference type="EMBL" id="ML170170">
    <property type="protein sequence ID" value="TDL23514.1"/>
    <property type="molecule type" value="Genomic_DNA"/>
</dbReference>
<dbReference type="Gene3D" id="3.30.70.100">
    <property type="match status" value="2"/>
</dbReference>
<proteinExistence type="predicted"/>
<dbReference type="SUPFAM" id="SSF54909">
    <property type="entry name" value="Dimeric alpha+beta barrel"/>
    <property type="match status" value="2"/>
</dbReference>